<dbReference type="InterPro" id="IPR020915">
    <property type="entry name" value="UPF0311"/>
</dbReference>
<dbReference type="PANTHER" id="PTHR37315">
    <property type="entry name" value="UPF0311 PROTEIN BLR7842"/>
    <property type="match status" value="1"/>
</dbReference>
<sequence>MLLSALVFLTGSLGVKALTPTPPSLEYLFFLNATLDSAINTGAGPSGTRLAIGITGGSLSGPKGNGTVLPVGGDFGAFDALGTFNVDSQLVLKMDDGSYLYTHSVGPVISGPTAVDRVKFETGSEKYGWLNEIFAIAVTDFPGSWVALDVWQVHPST</sequence>
<feature type="chain" id="PRO_5007877428" evidence="1">
    <location>
        <begin position="18"/>
        <end position="157"/>
    </location>
</feature>
<keyword evidence="1" id="KW-0732">Signal</keyword>
<dbReference type="EMBL" id="LFIV01000257">
    <property type="protein sequence ID" value="KZL64744.1"/>
    <property type="molecule type" value="Genomic_DNA"/>
</dbReference>
<dbReference type="Proteomes" id="UP000076552">
    <property type="component" value="Unassembled WGS sequence"/>
</dbReference>
<organism evidence="2 3">
    <name type="scientific">Colletotrichum tofieldiae</name>
    <dbReference type="NCBI Taxonomy" id="708197"/>
    <lineage>
        <taxon>Eukaryota</taxon>
        <taxon>Fungi</taxon>
        <taxon>Dikarya</taxon>
        <taxon>Ascomycota</taxon>
        <taxon>Pezizomycotina</taxon>
        <taxon>Sordariomycetes</taxon>
        <taxon>Hypocreomycetidae</taxon>
        <taxon>Glomerellales</taxon>
        <taxon>Glomerellaceae</taxon>
        <taxon>Colletotrichum</taxon>
        <taxon>Colletotrichum spaethianum species complex</taxon>
    </lineage>
</organism>
<name>A0A166MKD2_9PEZI</name>
<evidence type="ECO:0000256" key="1">
    <source>
        <dbReference type="SAM" id="SignalP"/>
    </source>
</evidence>
<dbReference type="AlphaFoldDB" id="A0A166MKD2"/>
<accession>A0A166MKD2</accession>
<evidence type="ECO:0000313" key="2">
    <source>
        <dbReference type="EMBL" id="KZL64744.1"/>
    </source>
</evidence>
<dbReference type="PANTHER" id="PTHR37315:SF1">
    <property type="entry name" value="UPF0311 PROTEIN BLR7842"/>
    <property type="match status" value="1"/>
</dbReference>
<dbReference type="Pfam" id="PF11578">
    <property type="entry name" value="DUF3237"/>
    <property type="match status" value="1"/>
</dbReference>
<feature type="signal peptide" evidence="1">
    <location>
        <begin position="1"/>
        <end position="17"/>
    </location>
</feature>
<gene>
    <name evidence="2" type="ORF">CT0861_06263</name>
</gene>
<evidence type="ECO:0000313" key="3">
    <source>
        <dbReference type="Proteomes" id="UP000076552"/>
    </source>
</evidence>
<keyword evidence="3" id="KW-1185">Reference proteome</keyword>
<protein>
    <submittedName>
        <fullName evidence="2">Uncharacterized protein</fullName>
    </submittedName>
</protein>
<comment type="caution">
    <text evidence="2">The sequence shown here is derived from an EMBL/GenBank/DDBJ whole genome shotgun (WGS) entry which is preliminary data.</text>
</comment>
<proteinExistence type="predicted"/>
<dbReference type="Gene3D" id="2.40.160.20">
    <property type="match status" value="1"/>
</dbReference>
<reference evidence="2 3" key="1">
    <citation type="submission" date="2015-06" db="EMBL/GenBank/DDBJ databases">
        <title>Survival trade-offs in plant roots during colonization by closely related pathogenic and mutualistic fungi.</title>
        <authorList>
            <person name="Hacquard S."/>
            <person name="Kracher B."/>
            <person name="Hiruma K."/>
            <person name="Weinman A."/>
            <person name="Muench P."/>
            <person name="Garrido Oter R."/>
            <person name="Ver Loren van Themaat E."/>
            <person name="Dallerey J.-F."/>
            <person name="Damm U."/>
            <person name="Henrissat B."/>
            <person name="Lespinet O."/>
            <person name="Thon M."/>
            <person name="Kemen E."/>
            <person name="McHardy A.C."/>
            <person name="Schulze-Lefert P."/>
            <person name="O'Connell R.J."/>
        </authorList>
    </citation>
    <scope>NUCLEOTIDE SEQUENCE [LARGE SCALE GENOMIC DNA]</scope>
    <source>
        <strain evidence="2 3">0861</strain>
    </source>
</reference>